<comment type="subunit">
    <text evidence="9">The Tat system comprises two distinct complexes: a TatABC complex, containing multiple copies of TatA, TatB and TatC subunits, and a separate TatA complex, containing only TatA subunits. Substrates initially bind to the TatABC complex, which probably triggers association of the separate TatA complex to form the active translocon.</text>
</comment>
<evidence type="ECO:0000256" key="2">
    <source>
        <dbReference type="ARBA" id="ARBA00022448"/>
    </source>
</evidence>
<proteinExistence type="inferred from homology"/>
<dbReference type="PRINTS" id="PR01506">
    <property type="entry name" value="TATBPROTEIN"/>
</dbReference>
<dbReference type="GO" id="GO:0008320">
    <property type="term" value="F:protein transmembrane transporter activity"/>
    <property type="evidence" value="ECO:0007669"/>
    <property type="project" value="UniProtKB-UniRule"/>
</dbReference>
<feature type="compositionally biased region" description="Polar residues" evidence="10">
    <location>
        <begin position="103"/>
        <end position="115"/>
    </location>
</feature>
<evidence type="ECO:0000256" key="4">
    <source>
        <dbReference type="ARBA" id="ARBA00022692"/>
    </source>
</evidence>
<accession>A0A0S2THE7</accession>
<keyword evidence="5 9" id="KW-0653">Protein transport</keyword>
<dbReference type="HAMAP" id="MF_00237">
    <property type="entry name" value="TatB"/>
    <property type="match status" value="1"/>
</dbReference>
<dbReference type="Proteomes" id="UP000055136">
    <property type="component" value="Chromosome"/>
</dbReference>
<dbReference type="PANTHER" id="PTHR33162:SF1">
    <property type="entry name" value="SEC-INDEPENDENT PROTEIN TRANSLOCASE PROTEIN TATA, CHLOROPLASTIC"/>
    <property type="match status" value="1"/>
</dbReference>
<evidence type="ECO:0000256" key="11">
    <source>
        <dbReference type="SAM" id="Phobius"/>
    </source>
</evidence>
<evidence type="ECO:0000256" key="6">
    <source>
        <dbReference type="ARBA" id="ARBA00022989"/>
    </source>
</evidence>
<keyword evidence="7 9" id="KW-0811">Translocation</keyword>
<dbReference type="PANTHER" id="PTHR33162">
    <property type="entry name" value="SEC-INDEPENDENT PROTEIN TRANSLOCASE PROTEIN TATA, CHLOROPLASTIC"/>
    <property type="match status" value="1"/>
</dbReference>
<dbReference type="NCBIfam" id="TIGR01410">
    <property type="entry name" value="tatB"/>
    <property type="match status" value="1"/>
</dbReference>
<feature type="compositionally biased region" description="Basic and acidic residues" evidence="10">
    <location>
        <begin position="90"/>
        <end position="102"/>
    </location>
</feature>
<gene>
    <name evidence="9" type="primary">tatB</name>
    <name evidence="12" type="ORF">Tel_16320</name>
</gene>
<dbReference type="InterPro" id="IPR003369">
    <property type="entry name" value="TatA/B/E"/>
</dbReference>
<dbReference type="STRING" id="1748243.Tel_16320"/>
<feature type="region of interest" description="Disordered" evidence="10">
    <location>
        <begin position="82"/>
        <end position="122"/>
    </location>
</feature>
<comment type="subcellular location">
    <subcellularLocation>
        <location evidence="9">Cell membrane</location>
        <topology evidence="9">Single-pass membrane protein</topology>
    </subcellularLocation>
    <subcellularLocation>
        <location evidence="1">Membrane</location>
        <topology evidence="1">Single-pass membrane protein</topology>
    </subcellularLocation>
</comment>
<dbReference type="KEGG" id="tee:Tel_16320"/>
<dbReference type="EMBL" id="CP013099">
    <property type="protein sequence ID" value="ALP54590.1"/>
    <property type="molecule type" value="Genomic_DNA"/>
</dbReference>
<keyword evidence="6 9" id="KW-1133">Transmembrane helix</keyword>
<evidence type="ECO:0000256" key="7">
    <source>
        <dbReference type="ARBA" id="ARBA00023010"/>
    </source>
</evidence>
<evidence type="ECO:0000256" key="1">
    <source>
        <dbReference type="ARBA" id="ARBA00004167"/>
    </source>
</evidence>
<keyword evidence="3 9" id="KW-1003">Cell membrane</keyword>
<keyword evidence="4 9" id="KW-0812">Transmembrane</keyword>
<sequence>MFDIGFLEIVLITVVALLVVGPSEFPGLVRNIGRGLGKARAFLSSVKSDLDYEIDKANEIKQLMEKEAEIARLHEIIENNAATVPVQGKPAEEPSRVEKSDELSQAETDQESPQPVSDRRPT</sequence>
<keyword evidence="2 9" id="KW-0813">Transport</keyword>
<protein>
    <recommendedName>
        <fullName evidence="9">Sec-independent protein translocase protein TatB</fullName>
    </recommendedName>
</protein>
<dbReference type="AlphaFoldDB" id="A0A0S2THE7"/>
<comment type="function">
    <text evidence="9">Part of the twin-arginine translocation (Tat) system that transports large folded proteins containing a characteristic twin-arginine motif in their signal peptide across membranes. Together with TatC, TatB is part of a receptor directly interacting with Tat signal peptides. TatB may form an oligomeric binding site that transiently accommodates folded Tat precursor proteins before their translocation.</text>
</comment>
<keyword evidence="13" id="KW-1185">Reference proteome</keyword>
<evidence type="ECO:0000256" key="9">
    <source>
        <dbReference type="HAMAP-Rule" id="MF_00237"/>
    </source>
</evidence>
<comment type="similarity">
    <text evidence="9">Belongs to the TatB family.</text>
</comment>
<dbReference type="Pfam" id="PF02416">
    <property type="entry name" value="TatA_B_E"/>
    <property type="match status" value="1"/>
</dbReference>
<dbReference type="GO" id="GO:0043953">
    <property type="term" value="P:protein transport by the Tat complex"/>
    <property type="evidence" value="ECO:0007669"/>
    <property type="project" value="UniProtKB-UniRule"/>
</dbReference>
<evidence type="ECO:0000313" key="12">
    <source>
        <dbReference type="EMBL" id="ALP54590.1"/>
    </source>
</evidence>
<feature type="transmembrane region" description="Helical" evidence="11">
    <location>
        <begin position="6"/>
        <end position="29"/>
    </location>
</feature>
<evidence type="ECO:0000256" key="5">
    <source>
        <dbReference type="ARBA" id="ARBA00022927"/>
    </source>
</evidence>
<evidence type="ECO:0000256" key="10">
    <source>
        <dbReference type="SAM" id="MobiDB-lite"/>
    </source>
</evidence>
<organism evidence="12 13">
    <name type="scientific">Candidatus Tenderia electrophaga</name>
    <dbReference type="NCBI Taxonomy" id="1748243"/>
    <lineage>
        <taxon>Bacteria</taxon>
        <taxon>Pseudomonadati</taxon>
        <taxon>Pseudomonadota</taxon>
        <taxon>Gammaproteobacteria</taxon>
        <taxon>Candidatus Tenderiales</taxon>
        <taxon>Candidatus Tenderiaceae</taxon>
        <taxon>Candidatus Tenderia</taxon>
    </lineage>
</organism>
<evidence type="ECO:0000256" key="3">
    <source>
        <dbReference type="ARBA" id="ARBA00022475"/>
    </source>
</evidence>
<name>A0A0S2THE7_9GAMM</name>
<dbReference type="Gene3D" id="1.20.5.3310">
    <property type="match status" value="1"/>
</dbReference>
<dbReference type="GO" id="GO:0033281">
    <property type="term" value="C:TAT protein transport complex"/>
    <property type="evidence" value="ECO:0007669"/>
    <property type="project" value="UniProtKB-UniRule"/>
</dbReference>
<dbReference type="InterPro" id="IPR018448">
    <property type="entry name" value="TatB"/>
</dbReference>
<reference evidence="12" key="1">
    <citation type="submission" date="2015-10" db="EMBL/GenBank/DDBJ databases">
        <title>Description of Candidatus Tenderia electrophaga gen. nov, sp. nov., an Uncultivated Electroautotroph from a Biocathode Enrichment.</title>
        <authorList>
            <person name="Eddie B.J."/>
            <person name="Malanoski A.P."/>
            <person name="Wang Z."/>
            <person name="Hall R.J."/>
            <person name="Oh S.D."/>
            <person name="Heiner C."/>
            <person name="Lin B."/>
            <person name="Strycharz-Glaven S.M."/>
        </authorList>
    </citation>
    <scope>NUCLEOTIDE SEQUENCE [LARGE SCALE GENOMIC DNA]</scope>
    <source>
        <strain evidence="12">NRL1</strain>
    </source>
</reference>
<evidence type="ECO:0000313" key="13">
    <source>
        <dbReference type="Proteomes" id="UP000055136"/>
    </source>
</evidence>
<keyword evidence="8 9" id="KW-0472">Membrane</keyword>
<evidence type="ECO:0000256" key="8">
    <source>
        <dbReference type="ARBA" id="ARBA00023136"/>
    </source>
</evidence>